<feature type="region of interest" description="Disordered" evidence="13">
    <location>
        <begin position="92"/>
        <end position="174"/>
    </location>
</feature>
<dbReference type="CDD" id="cd00371">
    <property type="entry name" value="HMA"/>
    <property type="match status" value="1"/>
</dbReference>
<feature type="transmembrane region" description="Helical" evidence="12">
    <location>
        <begin position="470"/>
        <end position="497"/>
    </location>
</feature>
<dbReference type="InterPro" id="IPR017969">
    <property type="entry name" value="Heavy-metal-associated_CS"/>
</dbReference>
<comment type="caution">
    <text evidence="15">The sequence shown here is derived from an EMBL/GenBank/DDBJ whole genome shotgun (WGS) entry which is preliminary data.</text>
</comment>
<dbReference type="Gene3D" id="3.40.1110.10">
    <property type="entry name" value="Calcium-transporting ATPase, cytoplasmic domain N"/>
    <property type="match status" value="1"/>
</dbReference>
<sequence length="830" mass="84959">MVDSAPGSAAAARPVVPPEAGAVLTSVDLDVQGMTCASCAMRIERKLGRMPGVEAAVNYATHRARVQLPAGTSVEDTIRTIERTGYRASERAAWGSGAAEGDAPAATDRASVAADRAPVDVEAPRVRPAADAPDTEAPDSPDAAAAPAALAGETGGSEPAASAPAQRDAVPARRPDADELALRQRLVVSAALTVPVFLLAMIPALQFDDWQWLSLTLAAPVAVWGAWPFHRSAVVSARHGGVGMDTLVSIGVAAAFLWSLYALFLGDAGRPGMRMTMSLVTEPGGGSGDVYLEVAAAVTVFLLGGRYLEARAARASGAALAALLDLAAKDVAVVRDGVERRIPIRELRVDEEFVVRPGERIATDGVVVDGSSAVDRSLLTGESLPEEVGPGDDVTGATLNAGGRLVVRATRVGEETRLARMAALVEEAQTGKARIQRLADRVSAVFVPVVLVLALGTLVAWLLLGFPPEAAFTAAVATLIIACPCALGLATPTALLVGTGRGAQLGILITGPEVLESTRRIDTVLLDKTGTVTTGVMSLVRAEPAAGVDVDELVRVAAALEARSEHPVARAVVEAAGTGSLPAVEGFVATAGLGVHGVVDGRAVAVGRPSWLAEAWSARPDAALAQALREAEAAGSSVVAVAWDGAVRGVLAVADTLKPTSAEAVRRLRALGLRPVLLTGDTAGAAHRVAAEVGIDEVIAGVLPEGKLDAVRRLQGEGRVVAMVGDGVNDAAALAQADLGIAMGTGTDAAIEAGDITIVRGDLVLVADAVRLARRTLGTIRGNLFWAFAYNAAAIPVAMLGLLNPLVAGLAMALSSVFVVTNSLRLRSFR</sequence>
<dbReference type="Gene3D" id="2.70.150.10">
    <property type="entry name" value="Calcium-transporting ATPase, cytoplasmic transduction domain A"/>
    <property type="match status" value="1"/>
</dbReference>
<dbReference type="SUPFAM" id="SSF81653">
    <property type="entry name" value="Calcium ATPase, transduction domain A"/>
    <property type="match status" value="1"/>
</dbReference>
<evidence type="ECO:0000313" key="16">
    <source>
        <dbReference type="Proteomes" id="UP000195011"/>
    </source>
</evidence>
<evidence type="ECO:0000256" key="7">
    <source>
        <dbReference type="ARBA" id="ARBA00022967"/>
    </source>
</evidence>
<evidence type="ECO:0000256" key="1">
    <source>
        <dbReference type="ARBA" id="ARBA00004651"/>
    </source>
</evidence>
<evidence type="ECO:0000256" key="11">
    <source>
        <dbReference type="ARBA" id="ARBA00074171"/>
    </source>
</evidence>
<keyword evidence="12" id="KW-1003">Cell membrane</keyword>
<keyword evidence="8 12" id="KW-1133">Transmembrane helix</keyword>
<dbReference type="PANTHER" id="PTHR43520">
    <property type="entry name" value="ATP7, ISOFORM B"/>
    <property type="match status" value="1"/>
</dbReference>
<comment type="subcellular location">
    <subcellularLocation>
        <location evidence="1">Cell membrane</location>
        <topology evidence="1">Multi-pass membrane protein</topology>
    </subcellularLocation>
</comment>
<keyword evidence="9 12" id="KW-0472">Membrane</keyword>
<dbReference type="GO" id="GO:0055070">
    <property type="term" value="P:copper ion homeostasis"/>
    <property type="evidence" value="ECO:0007669"/>
    <property type="project" value="TreeGrafter"/>
</dbReference>
<dbReference type="InterPro" id="IPR023299">
    <property type="entry name" value="ATPase_P-typ_cyto_dom_N"/>
</dbReference>
<accession>A0A251YQ30</accession>
<dbReference type="NCBIfam" id="TIGR01511">
    <property type="entry name" value="ATPase-IB1_Cu"/>
    <property type="match status" value="1"/>
</dbReference>
<name>A0A251YQ30_9MICO</name>
<keyword evidence="5 12" id="KW-0547">Nucleotide-binding</keyword>
<dbReference type="Gene3D" id="3.30.70.100">
    <property type="match status" value="1"/>
</dbReference>
<dbReference type="PROSITE" id="PS50846">
    <property type="entry name" value="HMA_2"/>
    <property type="match status" value="1"/>
</dbReference>
<dbReference type="PRINTS" id="PR00120">
    <property type="entry name" value="HATPASE"/>
</dbReference>
<evidence type="ECO:0000256" key="10">
    <source>
        <dbReference type="ARBA" id="ARBA00049360"/>
    </source>
</evidence>
<feature type="domain" description="HMA" evidence="14">
    <location>
        <begin position="25"/>
        <end position="89"/>
    </location>
</feature>
<dbReference type="PROSITE" id="PS00154">
    <property type="entry name" value="ATPASE_E1_E2"/>
    <property type="match status" value="1"/>
</dbReference>
<dbReference type="InterPro" id="IPR018303">
    <property type="entry name" value="ATPase_P-typ_P_site"/>
</dbReference>
<dbReference type="RefSeq" id="WP_086516695.1">
    <property type="nucleotide sequence ID" value="NZ_MDJY01000023.1"/>
</dbReference>
<dbReference type="GO" id="GO:0005886">
    <property type="term" value="C:plasma membrane"/>
    <property type="evidence" value="ECO:0007669"/>
    <property type="project" value="UniProtKB-SubCell"/>
</dbReference>
<dbReference type="InterPro" id="IPR044492">
    <property type="entry name" value="P_typ_ATPase_HD_dom"/>
</dbReference>
<dbReference type="GO" id="GO:0016887">
    <property type="term" value="F:ATP hydrolysis activity"/>
    <property type="evidence" value="ECO:0007669"/>
    <property type="project" value="InterPro"/>
</dbReference>
<gene>
    <name evidence="15" type="primary">copA</name>
    <name evidence="15" type="ORF">BFL36_03935</name>
</gene>
<evidence type="ECO:0000256" key="9">
    <source>
        <dbReference type="ARBA" id="ARBA00023136"/>
    </source>
</evidence>
<feature type="transmembrane region" description="Helical" evidence="12">
    <location>
        <begin position="242"/>
        <end position="264"/>
    </location>
</feature>
<reference evidence="15 16" key="1">
    <citation type="submission" date="2016-08" db="EMBL/GenBank/DDBJ databases">
        <title>Genome sequence of Clavibacter michiganensis spp strain CFBP8017.</title>
        <authorList>
            <person name="Thapa S.P."/>
            <person name="Coaker G."/>
            <person name="Jacques M.-A."/>
        </authorList>
    </citation>
    <scope>NUCLEOTIDE SEQUENCE [LARGE SCALE GENOMIC DNA]</scope>
    <source>
        <strain evidence="15">CFBP8017</strain>
    </source>
</reference>
<dbReference type="InterPro" id="IPR006121">
    <property type="entry name" value="HMA_dom"/>
</dbReference>
<organism evidence="15 16">
    <name type="scientific">Clavibacter michiganensis</name>
    <dbReference type="NCBI Taxonomy" id="28447"/>
    <lineage>
        <taxon>Bacteria</taxon>
        <taxon>Bacillati</taxon>
        <taxon>Actinomycetota</taxon>
        <taxon>Actinomycetes</taxon>
        <taxon>Micrococcales</taxon>
        <taxon>Microbacteriaceae</taxon>
        <taxon>Clavibacter</taxon>
    </lineage>
</organism>
<keyword evidence="4 12" id="KW-0479">Metal-binding</keyword>
<evidence type="ECO:0000256" key="13">
    <source>
        <dbReference type="SAM" id="MobiDB-lite"/>
    </source>
</evidence>
<dbReference type="SFLD" id="SFLDS00003">
    <property type="entry name" value="Haloacid_Dehalogenase"/>
    <property type="match status" value="1"/>
</dbReference>
<dbReference type="Pfam" id="PF00403">
    <property type="entry name" value="HMA"/>
    <property type="match status" value="1"/>
</dbReference>
<dbReference type="Proteomes" id="UP000195011">
    <property type="component" value="Unassembled WGS sequence"/>
</dbReference>
<comment type="similarity">
    <text evidence="2 12">Belongs to the cation transport ATPase (P-type) (TC 3.A.3) family. Type IB subfamily.</text>
</comment>
<dbReference type="SUPFAM" id="SSF81665">
    <property type="entry name" value="Calcium ATPase, transmembrane domain M"/>
    <property type="match status" value="1"/>
</dbReference>
<dbReference type="NCBIfam" id="TIGR01525">
    <property type="entry name" value="ATPase-IB_hvy"/>
    <property type="match status" value="1"/>
</dbReference>
<dbReference type="FunFam" id="2.70.150.10:FF:000002">
    <property type="entry name" value="Copper-transporting ATPase 1, putative"/>
    <property type="match status" value="1"/>
</dbReference>
<dbReference type="PROSITE" id="PS01047">
    <property type="entry name" value="HMA_1"/>
    <property type="match status" value="1"/>
</dbReference>
<feature type="compositionally biased region" description="Low complexity" evidence="13">
    <location>
        <begin position="140"/>
        <end position="151"/>
    </location>
</feature>
<feature type="transmembrane region" description="Helical" evidence="12">
    <location>
        <begin position="186"/>
        <end position="204"/>
    </location>
</feature>
<dbReference type="InterPro" id="IPR027256">
    <property type="entry name" value="P-typ_ATPase_IB"/>
</dbReference>
<dbReference type="GO" id="GO:0005507">
    <property type="term" value="F:copper ion binding"/>
    <property type="evidence" value="ECO:0007669"/>
    <property type="project" value="TreeGrafter"/>
</dbReference>
<dbReference type="SFLD" id="SFLDF00027">
    <property type="entry name" value="p-type_atpase"/>
    <property type="match status" value="1"/>
</dbReference>
<dbReference type="SFLD" id="SFLDG00002">
    <property type="entry name" value="C1.7:_P-type_atpase_like"/>
    <property type="match status" value="1"/>
</dbReference>
<feature type="transmembrane region" description="Helical" evidence="12">
    <location>
        <begin position="290"/>
        <end position="308"/>
    </location>
</feature>
<dbReference type="Pfam" id="PF00702">
    <property type="entry name" value="Hydrolase"/>
    <property type="match status" value="1"/>
</dbReference>
<keyword evidence="6 12" id="KW-0067">ATP-binding</keyword>
<protein>
    <recommendedName>
        <fullName evidence="11">Cation-transporting P-type ATPase B</fullName>
    </recommendedName>
</protein>
<evidence type="ECO:0000256" key="6">
    <source>
        <dbReference type="ARBA" id="ARBA00022840"/>
    </source>
</evidence>
<feature type="transmembrane region" description="Helical" evidence="12">
    <location>
        <begin position="442"/>
        <end position="464"/>
    </location>
</feature>
<dbReference type="Gene3D" id="3.40.50.1000">
    <property type="entry name" value="HAD superfamily/HAD-like"/>
    <property type="match status" value="1"/>
</dbReference>
<dbReference type="Pfam" id="PF00122">
    <property type="entry name" value="E1-E2_ATPase"/>
    <property type="match status" value="1"/>
</dbReference>
<dbReference type="InterPro" id="IPR023214">
    <property type="entry name" value="HAD_sf"/>
</dbReference>
<evidence type="ECO:0000313" key="15">
    <source>
        <dbReference type="EMBL" id="OUE26364.1"/>
    </source>
</evidence>
<dbReference type="InterPro" id="IPR036412">
    <property type="entry name" value="HAD-like_sf"/>
</dbReference>
<dbReference type="InterPro" id="IPR059000">
    <property type="entry name" value="ATPase_P-type_domA"/>
</dbReference>
<dbReference type="InterPro" id="IPR036163">
    <property type="entry name" value="HMA_dom_sf"/>
</dbReference>
<dbReference type="PRINTS" id="PR00119">
    <property type="entry name" value="CATATPASE"/>
</dbReference>
<keyword evidence="7" id="KW-1278">Translocase</keyword>
<dbReference type="SUPFAM" id="SSF56784">
    <property type="entry name" value="HAD-like"/>
    <property type="match status" value="1"/>
</dbReference>
<dbReference type="InterPro" id="IPR001757">
    <property type="entry name" value="P_typ_ATPase"/>
</dbReference>
<dbReference type="EMBL" id="MDJY01000023">
    <property type="protein sequence ID" value="OUE26364.1"/>
    <property type="molecule type" value="Genomic_DNA"/>
</dbReference>
<keyword evidence="3 12" id="KW-0812">Transmembrane</keyword>
<dbReference type="GO" id="GO:0005524">
    <property type="term" value="F:ATP binding"/>
    <property type="evidence" value="ECO:0007669"/>
    <property type="project" value="UniProtKB-UniRule"/>
</dbReference>
<dbReference type="InterPro" id="IPR023298">
    <property type="entry name" value="ATPase_P-typ_TM_dom_sf"/>
</dbReference>
<comment type="catalytic activity">
    <reaction evidence="10">
        <text>ATP + H2O = ADP + phosphate + H(+)</text>
        <dbReference type="Rhea" id="RHEA:13065"/>
        <dbReference type="ChEBI" id="CHEBI:15377"/>
        <dbReference type="ChEBI" id="CHEBI:15378"/>
        <dbReference type="ChEBI" id="CHEBI:30616"/>
        <dbReference type="ChEBI" id="CHEBI:43474"/>
        <dbReference type="ChEBI" id="CHEBI:456216"/>
    </reaction>
</comment>
<feature type="transmembrane region" description="Helical" evidence="12">
    <location>
        <begin position="784"/>
        <end position="800"/>
    </location>
</feature>
<dbReference type="SUPFAM" id="SSF55008">
    <property type="entry name" value="HMA, heavy metal-associated domain"/>
    <property type="match status" value="1"/>
</dbReference>
<evidence type="ECO:0000256" key="3">
    <source>
        <dbReference type="ARBA" id="ARBA00022692"/>
    </source>
</evidence>
<feature type="transmembrane region" description="Helical" evidence="12">
    <location>
        <begin position="806"/>
        <end position="824"/>
    </location>
</feature>
<evidence type="ECO:0000256" key="2">
    <source>
        <dbReference type="ARBA" id="ARBA00006024"/>
    </source>
</evidence>
<dbReference type="FunFam" id="3.30.70.100:FF:000005">
    <property type="entry name" value="Copper-exporting P-type ATPase A"/>
    <property type="match status" value="1"/>
</dbReference>
<dbReference type="NCBIfam" id="TIGR01494">
    <property type="entry name" value="ATPase_P-type"/>
    <property type="match status" value="1"/>
</dbReference>
<evidence type="ECO:0000256" key="5">
    <source>
        <dbReference type="ARBA" id="ARBA00022741"/>
    </source>
</evidence>
<evidence type="ECO:0000256" key="4">
    <source>
        <dbReference type="ARBA" id="ARBA00022723"/>
    </source>
</evidence>
<dbReference type="PANTHER" id="PTHR43520:SF8">
    <property type="entry name" value="P-TYPE CU(+) TRANSPORTER"/>
    <property type="match status" value="1"/>
</dbReference>
<evidence type="ECO:0000259" key="14">
    <source>
        <dbReference type="PROSITE" id="PS50846"/>
    </source>
</evidence>
<proteinExistence type="inferred from homology"/>
<dbReference type="GO" id="GO:0043682">
    <property type="term" value="F:P-type divalent copper transporter activity"/>
    <property type="evidence" value="ECO:0007669"/>
    <property type="project" value="TreeGrafter"/>
</dbReference>
<feature type="transmembrane region" description="Helical" evidence="12">
    <location>
        <begin position="210"/>
        <end position="230"/>
    </location>
</feature>
<dbReference type="AlphaFoldDB" id="A0A251YQ30"/>
<evidence type="ECO:0000256" key="8">
    <source>
        <dbReference type="ARBA" id="ARBA00022989"/>
    </source>
</evidence>
<dbReference type="CDD" id="cd02094">
    <property type="entry name" value="P-type_ATPase_Cu-like"/>
    <property type="match status" value="1"/>
</dbReference>
<dbReference type="InterPro" id="IPR008250">
    <property type="entry name" value="ATPase_P-typ_transduc_dom_A_sf"/>
</dbReference>
<dbReference type="PROSITE" id="PS01229">
    <property type="entry name" value="COF_2"/>
    <property type="match status" value="1"/>
</dbReference>
<evidence type="ECO:0000256" key="12">
    <source>
        <dbReference type="RuleBase" id="RU362081"/>
    </source>
</evidence>